<dbReference type="InterPro" id="IPR000315">
    <property type="entry name" value="Znf_B-box"/>
</dbReference>
<dbReference type="InterPro" id="IPR017907">
    <property type="entry name" value="Znf_RING_CS"/>
</dbReference>
<dbReference type="InterPro" id="IPR047153">
    <property type="entry name" value="TRIM45/56/19-like"/>
</dbReference>
<feature type="domain" description="B box-type" evidence="7">
    <location>
        <begin position="107"/>
        <end position="157"/>
    </location>
</feature>
<keyword evidence="4" id="KW-0862">Zinc</keyword>
<dbReference type="PANTHER" id="PTHR25462:SF296">
    <property type="entry name" value="MEIOTIC P26, ISOFORM F"/>
    <property type="match status" value="1"/>
</dbReference>
<dbReference type="InterPro" id="IPR027370">
    <property type="entry name" value="Znf-RING_euk"/>
</dbReference>
<name>A0A8B6D9P9_MYTGA</name>
<keyword evidence="2" id="KW-0479">Metal-binding</keyword>
<evidence type="ECO:0000256" key="4">
    <source>
        <dbReference type="ARBA" id="ARBA00022833"/>
    </source>
</evidence>
<dbReference type="PROSITE" id="PS50089">
    <property type="entry name" value="ZF_RING_2"/>
    <property type="match status" value="1"/>
</dbReference>
<keyword evidence="1" id="KW-0597">Phosphoprotein</keyword>
<dbReference type="InterPro" id="IPR013083">
    <property type="entry name" value="Znf_RING/FYVE/PHD"/>
</dbReference>
<evidence type="ECO:0000256" key="1">
    <source>
        <dbReference type="ARBA" id="ARBA00022553"/>
    </source>
</evidence>
<evidence type="ECO:0000313" key="8">
    <source>
        <dbReference type="EMBL" id="VDI16071.1"/>
    </source>
</evidence>
<dbReference type="Pfam" id="PF13445">
    <property type="entry name" value="zf-RING_UBOX"/>
    <property type="match status" value="1"/>
</dbReference>
<comment type="caution">
    <text evidence="8">The sequence shown here is derived from an EMBL/GenBank/DDBJ whole genome shotgun (WGS) entry which is preliminary data.</text>
</comment>
<dbReference type="PANTHER" id="PTHR25462">
    <property type="entry name" value="BONUS, ISOFORM C-RELATED"/>
    <property type="match status" value="1"/>
</dbReference>
<evidence type="ECO:0000259" key="7">
    <source>
        <dbReference type="PROSITE" id="PS50119"/>
    </source>
</evidence>
<sequence length="686" mass="77816">MASPINPEISNADLTTCPICLEQMKVPKCLPCLHSFCETCIVAYCEHFTAASGNQQTLECPVCRSVLNYTKPKGTSETLLVSPEKWVQTLPLNFLIVELLERKQFESTNKMCFSCERLGEKSGANNFCKDCGELLCEMCTKYHRANKLTATHNIHLFTELSRDELKNFKQCCNWHPGEMLKLYCCDHEIECCSLCVSVDHRRCATVKTIEIAAKDICQSDLPKNIKETLVCSKQKLKILRERFIEDSKKFEDQVLSIVEELNDFRRDIKTKVDIISDKLTAELTQFSENSERKYSTKVKELDDRIAVIDNELSIFTTVFEKASNVQIMATMKELGKKSPLHTTFTNHFTNTYFHSHLTSTVSKELDKINNALEKCMVSTVSQQCEFPLTCNLLPSVKLKLISEIKKEKRNNEACFSSNGYIFVADFYSKCIEVYSIDSTKLITLQLQYSPYDLASDGHGYIALLNDMDGSIEFLNENTLIIEQKLSINKNSDGISLNENFLVVRQEKTIECYDRLKGTLCTKVEGLPGLENSSYVHVNKKGFYFSCGDIIYFKTFPDLPEGESDSFIYTDHTFEGVEAVETDDKGNVYYSDYEADKIGLMSCDGSKSYAFDVHEELIRPMGLCLSKDQKYLLVTNDMGSTIYVYEIEKDGYLGVEADVSENVGAQLIGEIEKIKAIILSMVHVHGN</sequence>
<dbReference type="SMART" id="SM00184">
    <property type="entry name" value="RING"/>
    <property type="match status" value="1"/>
</dbReference>
<keyword evidence="9" id="KW-1185">Reference proteome</keyword>
<keyword evidence="3 5" id="KW-0863">Zinc-finger</keyword>
<dbReference type="SUPFAM" id="SSF57850">
    <property type="entry name" value="RING/U-box"/>
    <property type="match status" value="1"/>
</dbReference>
<evidence type="ECO:0000256" key="5">
    <source>
        <dbReference type="PROSITE-ProRule" id="PRU00024"/>
    </source>
</evidence>
<dbReference type="Gene3D" id="2.120.10.30">
    <property type="entry name" value="TolB, C-terminal domain"/>
    <property type="match status" value="1"/>
</dbReference>
<evidence type="ECO:0000259" key="6">
    <source>
        <dbReference type="PROSITE" id="PS50089"/>
    </source>
</evidence>
<dbReference type="InterPro" id="IPR001841">
    <property type="entry name" value="Znf_RING"/>
</dbReference>
<protein>
    <submittedName>
        <fullName evidence="8">Uncharacterized protein</fullName>
    </submittedName>
</protein>
<feature type="domain" description="RING-type" evidence="6">
    <location>
        <begin position="17"/>
        <end position="64"/>
    </location>
</feature>
<evidence type="ECO:0000256" key="3">
    <source>
        <dbReference type="ARBA" id="ARBA00022771"/>
    </source>
</evidence>
<dbReference type="Gene3D" id="3.30.160.60">
    <property type="entry name" value="Classic Zinc Finger"/>
    <property type="match status" value="1"/>
</dbReference>
<organism evidence="8 9">
    <name type="scientific">Mytilus galloprovincialis</name>
    <name type="common">Mediterranean mussel</name>
    <dbReference type="NCBI Taxonomy" id="29158"/>
    <lineage>
        <taxon>Eukaryota</taxon>
        <taxon>Metazoa</taxon>
        <taxon>Spiralia</taxon>
        <taxon>Lophotrochozoa</taxon>
        <taxon>Mollusca</taxon>
        <taxon>Bivalvia</taxon>
        <taxon>Autobranchia</taxon>
        <taxon>Pteriomorphia</taxon>
        <taxon>Mytilida</taxon>
        <taxon>Mytiloidea</taxon>
        <taxon>Mytilidae</taxon>
        <taxon>Mytilinae</taxon>
        <taxon>Mytilus</taxon>
    </lineage>
</organism>
<dbReference type="OrthoDB" id="6115001at2759"/>
<dbReference type="PROSITE" id="PS50119">
    <property type="entry name" value="ZF_BBOX"/>
    <property type="match status" value="1"/>
</dbReference>
<gene>
    <name evidence="8" type="ORF">MGAL_10B059433</name>
</gene>
<dbReference type="AlphaFoldDB" id="A0A8B6D9P9"/>
<dbReference type="InterPro" id="IPR011042">
    <property type="entry name" value="6-blade_b-propeller_TolB-like"/>
</dbReference>
<dbReference type="Gene3D" id="3.30.40.10">
    <property type="entry name" value="Zinc/RING finger domain, C3HC4 (zinc finger)"/>
    <property type="match status" value="1"/>
</dbReference>
<dbReference type="PROSITE" id="PS00518">
    <property type="entry name" value="ZF_RING_1"/>
    <property type="match status" value="1"/>
</dbReference>
<proteinExistence type="predicted"/>
<evidence type="ECO:0000313" key="9">
    <source>
        <dbReference type="Proteomes" id="UP000596742"/>
    </source>
</evidence>
<evidence type="ECO:0000256" key="2">
    <source>
        <dbReference type="ARBA" id="ARBA00022723"/>
    </source>
</evidence>
<dbReference type="SUPFAM" id="SSF75011">
    <property type="entry name" value="3-carboxy-cis,cis-mucoante lactonizing enzyme"/>
    <property type="match status" value="1"/>
</dbReference>
<reference evidence="8" key="1">
    <citation type="submission" date="2018-11" db="EMBL/GenBank/DDBJ databases">
        <authorList>
            <person name="Alioto T."/>
            <person name="Alioto T."/>
        </authorList>
    </citation>
    <scope>NUCLEOTIDE SEQUENCE</scope>
</reference>
<accession>A0A8B6D9P9</accession>
<dbReference type="Proteomes" id="UP000596742">
    <property type="component" value="Unassembled WGS sequence"/>
</dbReference>
<dbReference type="GO" id="GO:0008270">
    <property type="term" value="F:zinc ion binding"/>
    <property type="evidence" value="ECO:0007669"/>
    <property type="project" value="UniProtKB-KW"/>
</dbReference>
<dbReference type="EMBL" id="UYJE01003042">
    <property type="protein sequence ID" value="VDI16071.1"/>
    <property type="molecule type" value="Genomic_DNA"/>
</dbReference>